<keyword evidence="6 8" id="KW-0472">Membrane</keyword>
<evidence type="ECO:0000256" key="5">
    <source>
        <dbReference type="ARBA" id="ARBA00022989"/>
    </source>
</evidence>
<dbReference type="AlphaFoldDB" id="A0A0D8ZRE7"/>
<evidence type="ECO:0000256" key="1">
    <source>
        <dbReference type="ARBA" id="ARBA00004162"/>
    </source>
</evidence>
<protein>
    <submittedName>
        <fullName evidence="9">Biopolymer transporter ExbD</fullName>
    </submittedName>
</protein>
<dbReference type="OrthoDB" id="424972at2"/>
<keyword evidence="4 7" id="KW-0812">Transmembrane</keyword>
<evidence type="ECO:0000256" key="2">
    <source>
        <dbReference type="ARBA" id="ARBA00005811"/>
    </source>
</evidence>
<dbReference type="PATRIC" id="fig|1618023.3.peg.5393"/>
<dbReference type="Proteomes" id="UP000032452">
    <property type="component" value="Unassembled WGS sequence"/>
</dbReference>
<reference evidence="9 10" key="1">
    <citation type="submission" date="2015-02" db="EMBL/GenBank/DDBJ databases">
        <title>Draft genome of a novel marine cyanobacterium (Chroococcales) isolated from South Atlantic Ocean.</title>
        <authorList>
            <person name="Rigonato J."/>
            <person name="Alvarenga D.O."/>
            <person name="Branco L.H."/>
            <person name="Varani A.M."/>
            <person name="Brandini F.P."/>
            <person name="Fiore M.F."/>
        </authorList>
    </citation>
    <scope>NUCLEOTIDE SEQUENCE [LARGE SCALE GENOMIC DNA]</scope>
    <source>
        <strain evidence="9 10">CENA595</strain>
    </source>
</reference>
<comment type="caution">
    <text evidence="9">The sequence shown here is derived from an EMBL/GenBank/DDBJ whole genome shotgun (WGS) entry which is preliminary data.</text>
</comment>
<evidence type="ECO:0000313" key="9">
    <source>
        <dbReference type="EMBL" id="KJH71089.1"/>
    </source>
</evidence>
<dbReference type="Pfam" id="PF02472">
    <property type="entry name" value="ExbD"/>
    <property type="match status" value="1"/>
</dbReference>
<comment type="similarity">
    <text evidence="2 7">Belongs to the ExbD/TolR family.</text>
</comment>
<keyword evidence="5 8" id="KW-1133">Transmembrane helix</keyword>
<accession>A0A0D8ZRE7</accession>
<organism evidence="9 10">
    <name type="scientific">Aliterella atlantica CENA595</name>
    <dbReference type="NCBI Taxonomy" id="1618023"/>
    <lineage>
        <taxon>Bacteria</taxon>
        <taxon>Bacillati</taxon>
        <taxon>Cyanobacteriota</taxon>
        <taxon>Cyanophyceae</taxon>
        <taxon>Chroococcidiopsidales</taxon>
        <taxon>Aliterellaceae</taxon>
        <taxon>Aliterella</taxon>
    </lineage>
</organism>
<sequence length="140" mass="15371">MPLNSRFRTAKSQMPEINLVPMMDVLMTILTFFIIISMTLTVQQRSVNIDLPSTNAGANDVKTPDPLIVGLTREGTLAIADKPVTDAQLSQQMQVYLQTNPNGAIVLKADKKLAYEQVIQVLGQMRDIGGDRVSLALDQT</sequence>
<name>A0A0D8ZRE7_9CYAN</name>
<evidence type="ECO:0000313" key="10">
    <source>
        <dbReference type="Proteomes" id="UP000032452"/>
    </source>
</evidence>
<dbReference type="EMBL" id="JYON01000015">
    <property type="protein sequence ID" value="KJH71089.1"/>
    <property type="molecule type" value="Genomic_DNA"/>
</dbReference>
<dbReference type="RefSeq" id="WP_045055483.1">
    <property type="nucleotide sequence ID" value="NZ_CAWMDP010000060.1"/>
</dbReference>
<evidence type="ECO:0000256" key="7">
    <source>
        <dbReference type="RuleBase" id="RU003879"/>
    </source>
</evidence>
<comment type="subcellular location">
    <subcellularLocation>
        <location evidence="1">Cell membrane</location>
        <topology evidence="1">Single-pass membrane protein</topology>
    </subcellularLocation>
    <subcellularLocation>
        <location evidence="7">Cell membrane</location>
        <topology evidence="7">Single-pass type II membrane protein</topology>
    </subcellularLocation>
</comment>
<evidence type="ECO:0000256" key="8">
    <source>
        <dbReference type="SAM" id="Phobius"/>
    </source>
</evidence>
<dbReference type="GO" id="GO:0015031">
    <property type="term" value="P:protein transport"/>
    <property type="evidence" value="ECO:0007669"/>
    <property type="project" value="UniProtKB-KW"/>
</dbReference>
<evidence type="ECO:0000256" key="4">
    <source>
        <dbReference type="ARBA" id="ARBA00022692"/>
    </source>
</evidence>
<keyword evidence="7" id="KW-0653">Protein transport</keyword>
<dbReference type="PANTHER" id="PTHR30558">
    <property type="entry name" value="EXBD MEMBRANE COMPONENT OF PMF-DRIVEN MACROMOLECULE IMPORT SYSTEM"/>
    <property type="match status" value="1"/>
</dbReference>
<gene>
    <name evidence="9" type="ORF">UH38_14925</name>
</gene>
<dbReference type="PANTHER" id="PTHR30558:SF3">
    <property type="entry name" value="BIOPOLYMER TRANSPORT PROTEIN EXBD-RELATED"/>
    <property type="match status" value="1"/>
</dbReference>
<evidence type="ECO:0000256" key="6">
    <source>
        <dbReference type="ARBA" id="ARBA00023136"/>
    </source>
</evidence>
<feature type="transmembrane region" description="Helical" evidence="8">
    <location>
        <begin position="20"/>
        <end position="42"/>
    </location>
</feature>
<evidence type="ECO:0000256" key="3">
    <source>
        <dbReference type="ARBA" id="ARBA00022475"/>
    </source>
</evidence>
<keyword evidence="7" id="KW-0813">Transport</keyword>
<dbReference type="GO" id="GO:0005886">
    <property type="term" value="C:plasma membrane"/>
    <property type="evidence" value="ECO:0007669"/>
    <property type="project" value="UniProtKB-SubCell"/>
</dbReference>
<dbReference type="InterPro" id="IPR003400">
    <property type="entry name" value="ExbD"/>
</dbReference>
<dbReference type="GO" id="GO:0022857">
    <property type="term" value="F:transmembrane transporter activity"/>
    <property type="evidence" value="ECO:0007669"/>
    <property type="project" value="InterPro"/>
</dbReference>
<dbReference type="STRING" id="1618023.UH38_14925"/>
<proteinExistence type="inferred from homology"/>
<dbReference type="Gene3D" id="3.30.420.270">
    <property type="match status" value="1"/>
</dbReference>
<keyword evidence="10" id="KW-1185">Reference proteome</keyword>
<keyword evidence="3" id="KW-1003">Cell membrane</keyword>